<keyword evidence="3" id="KW-1185">Reference proteome</keyword>
<proteinExistence type="predicted"/>
<protein>
    <submittedName>
        <fullName evidence="2">Uncharacterized protein</fullName>
    </submittedName>
</protein>
<dbReference type="AlphaFoldDB" id="A0A4Y8AV89"/>
<comment type="caution">
    <text evidence="2">The sequence shown here is derived from an EMBL/GenBank/DDBJ whole genome shotgun (WGS) entry which is preliminary data.</text>
</comment>
<keyword evidence="1" id="KW-1133">Transmembrane helix</keyword>
<keyword evidence="1" id="KW-0812">Transmembrane</keyword>
<evidence type="ECO:0000313" key="3">
    <source>
        <dbReference type="Proteomes" id="UP000298517"/>
    </source>
</evidence>
<name>A0A4Y8AV89_9FLAO</name>
<evidence type="ECO:0000256" key="1">
    <source>
        <dbReference type="SAM" id="Phobius"/>
    </source>
</evidence>
<organism evidence="2 3">
    <name type="scientific">Gramella jeungdoensis</name>
    <dbReference type="NCBI Taxonomy" id="708091"/>
    <lineage>
        <taxon>Bacteria</taxon>
        <taxon>Pseudomonadati</taxon>
        <taxon>Bacteroidota</taxon>
        <taxon>Flavobacteriia</taxon>
        <taxon>Flavobacteriales</taxon>
        <taxon>Flavobacteriaceae</taxon>
        <taxon>Christiangramia</taxon>
    </lineage>
</organism>
<sequence length="203" mass="23090">MKKEEVHKMAPTLSKIGHKDRGFNVPSTYFNTVENRVFAEINTSKLNTDKPIYKTPDTYFETVKNSVVTKLKAQTFYNEITHSIPEGYFETLEDQVFNKIEKTSKVRTLTKLSKYVAPIAIAASLLIIFILNSTSNNITFETLATSEIEEFIENGNIYYDAESLASIFPEVTIEDTNYISTLSDSAVLNYLNEKDLETLIIEN</sequence>
<accession>A0A4Y8AV89</accession>
<evidence type="ECO:0000313" key="2">
    <source>
        <dbReference type="EMBL" id="TEW76437.1"/>
    </source>
</evidence>
<dbReference type="EMBL" id="SNQI01000001">
    <property type="protein sequence ID" value="TEW76437.1"/>
    <property type="molecule type" value="Genomic_DNA"/>
</dbReference>
<gene>
    <name evidence="2" type="ORF">E2488_00885</name>
</gene>
<dbReference type="Proteomes" id="UP000298517">
    <property type="component" value="Unassembled WGS sequence"/>
</dbReference>
<keyword evidence="1" id="KW-0472">Membrane</keyword>
<dbReference type="RefSeq" id="WP_134246451.1">
    <property type="nucleotide sequence ID" value="NZ_SNQI01000001.1"/>
</dbReference>
<dbReference type="OrthoDB" id="981524at2"/>
<feature type="transmembrane region" description="Helical" evidence="1">
    <location>
        <begin position="112"/>
        <end position="131"/>
    </location>
</feature>
<reference evidence="2 3" key="1">
    <citation type="journal article" date="2011" name="J. Microbiol.">
        <title>Gramella jeungdoensis sp. nov., isolated from a solar saltern in Korea.</title>
        <authorList>
            <person name="Joung Y."/>
            <person name="Kim H."/>
            <person name="Jang T."/>
            <person name="Ahn T.S."/>
            <person name="Joh K."/>
        </authorList>
    </citation>
    <scope>NUCLEOTIDE SEQUENCE [LARGE SCALE GENOMIC DNA]</scope>
    <source>
        <strain evidence="2 3">KCTC 23123</strain>
    </source>
</reference>